<dbReference type="PANTHER" id="PTHR11496">
    <property type="entry name" value="ALCOHOL DEHYDROGENASE"/>
    <property type="match status" value="1"/>
</dbReference>
<keyword evidence="5" id="KW-1185">Reference proteome</keyword>
<evidence type="ECO:0000313" key="4">
    <source>
        <dbReference type="EMBL" id="MEN7551364.1"/>
    </source>
</evidence>
<gene>
    <name evidence="4" type="ORF">AAG747_25840</name>
</gene>
<evidence type="ECO:0000259" key="2">
    <source>
        <dbReference type="Pfam" id="PF00465"/>
    </source>
</evidence>
<keyword evidence="1" id="KW-0560">Oxidoreductase</keyword>
<feature type="domain" description="Fe-containing alcohol dehydrogenase-like C-terminal" evidence="3">
    <location>
        <begin position="189"/>
        <end position="294"/>
    </location>
</feature>
<dbReference type="Gene3D" id="1.20.1090.10">
    <property type="entry name" value="Dehydroquinate synthase-like - alpha domain"/>
    <property type="match status" value="1"/>
</dbReference>
<feature type="domain" description="Alcohol dehydrogenase iron-type/glycerol dehydrogenase GldA" evidence="2">
    <location>
        <begin position="10"/>
        <end position="176"/>
    </location>
</feature>
<dbReference type="RefSeq" id="WP_346824145.1">
    <property type="nucleotide sequence ID" value="NZ_JBDKWZ010000022.1"/>
</dbReference>
<comment type="caution">
    <text evidence="4">The sequence shown here is derived from an EMBL/GenBank/DDBJ whole genome shotgun (WGS) entry which is preliminary data.</text>
</comment>
<evidence type="ECO:0000256" key="1">
    <source>
        <dbReference type="ARBA" id="ARBA00023002"/>
    </source>
</evidence>
<protein>
    <submittedName>
        <fullName evidence="4">Iron-containing alcohol dehydrogenase family protein</fullName>
    </submittedName>
</protein>
<accession>A0AAW9SEJ9</accession>
<dbReference type="CDD" id="cd08184">
    <property type="entry name" value="Fe-ADH_KdnB-like"/>
    <property type="match status" value="1"/>
</dbReference>
<dbReference type="SUPFAM" id="SSF56796">
    <property type="entry name" value="Dehydroquinate synthase-like"/>
    <property type="match status" value="1"/>
</dbReference>
<dbReference type="Pfam" id="PF25137">
    <property type="entry name" value="ADH_Fe_C"/>
    <property type="match status" value="1"/>
</dbReference>
<dbReference type="InterPro" id="IPR039697">
    <property type="entry name" value="Alcohol_dehydrogenase_Fe"/>
</dbReference>
<organism evidence="4 5">
    <name type="scientific">Rapidithrix thailandica</name>
    <dbReference type="NCBI Taxonomy" id="413964"/>
    <lineage>
        <taxon>Bacteria</taxon>
        <taxon>Pseudomonadati</taxon>
        <taxon>Bacteroidota</taxon>
        <taxon>Cytophagia</taxon>
        <taxon>Cytophagales</taxon>
        <taxon>Flammeovirgaceae</taxon>
        <taxon>Rapidithrix</taxon>
    </lineage>
</organism>
<reference evidence="4 5" key="1">
    <citation type="submission" date="2024-04" db="EMBL/GenBank/DDBJ databases">
        <title>Novel genus in family Flammeovirgaceae.</title>
        <authorList>
            <person name="Nguyen T.H."/>
            <person name="Vuong T.Q."/>
            <person name="Le H."/>
            <person name="Kim S.-G."/>
        </authorList>
    </citation>
    <scope>NUCLEOTIDE SEQUENCE [LARGE SCALE GENOMIC DNA]</scope>
    <source>
        <strain evidence="4 5">JCM 23209</strain>
    </source>
</reference>
<proteinExistence type="predicted"/>
<dbReference type="Proteomes" id="UP001403385">
    <property type="component" value="Unassembled WGS sequence"/>
</dbReference>
<dbReference type="GO" id="GO:0046872">
    <property type="term" value="F:metal ion binding"/>
    <property type="evidence" value="ECO:0007669"/>
    <property type="project" value="InterPro"/>
</dbReference>
<name>A0AAW9SEJ9_9BACT</name>
<evidence type="ECO:0000259" key="3">
    <source>
        <dbReference type="Pfam" id="PF25137"/>
    </source>
</evidence>
<dbReference type="PANTHER" id="PTHR11496:SF104">
    <property type="entry name" value="3-DEOXY-ALPHA-D-MANNO-OCTULOSONATE 8-OXIDASE"/>
    <property type="match status" value="1"/>
</dbReference>
<evidence type="ECO:0000313" key="5">
    <source>
        <dbReference type="Proteomes" id="UP001403385"/>
    </source>
</evidence>
<dbReference type="GO" id="GO:0004022">
    <property type="term" value="F:alcohol dehydrogenase (NAD+) activity"/>
    <property type="evidence" value="ECO:0007669"/>
    <property type="project" value="TreeGrafter"/>
</dbReference>
<dbReference type="Gene3D" id="3.40.50.1970">
    <property type="match status" value="1"/>
</dbReference>
<dbReference type="EMBL" id="JBDKWZ010000022">
    <property type="protein sequence ID" value="MEN7551364.1"/>
    <property type="molecule type" value="Genomic_DNA"/>
</dbReference>
<sequence>MFRNFKSVNKCAYGRGSFDKLGDILAEKRETPEACMVFLVDEVFKGNQPFIDRIPLLDQDLLFWISVSEEPTTDLVDGLRDEILEKKGLPAGVIGIGGGSVMDTAKATSLMLTNEGSSTLYQGLNLIKKPGIYHVGVPTISGTGAEVSMTAVLTGPEKKLGLKCDWTVFDQIVLDPDLIETVPTNQWFYTGMDCYIHCVESMTGIFKNTFSEAYGWKSLEMCQDIFLNSEDGRSAENEEKLMVASYMGGLSLTYSEVGVCHALSYGLSKIFHYHHGIANCIAFNQLKDVYGEYVDEFHAMVEKHNIDIPQNLSANWSEDEIDQMAEVAIRLEHMWIHAFGHNWKEVLDKDRIKGWYRRM</sequence>
<dbReference type="AlphaFoldDB" id="A0AAW9SEJ9"/>
<dbReference type="Pfam" id="PF00465">
    <property type="entry name" value="Fe-ADH"/>
    <property type="match status" value="1"/>
</dbReference>
<dbReference type="InterPro" id="IPR056798">
    <property type="entry name" value="ADH_Fe_C"/>
</dbReference>
<dbReference type="InterPro" id="IPR001670">
    <property type="entry name" value="ADH_Fe/GldA"/>
</dbReference>